<sequence>MIFDGMLRNLDNVSGKFLMYPRSIQTFLDKQLDGLPTHKEKYDVSFHTKKVFAIMKRIGKGFSGKETPLFPTMGRIDKIDIDEDIALVSTHDDVVQDKRMEDVVSAVETIVTIAPTITAKSAKINIKVTQAPKRKGVMIQEPKKTTTTKIASSQQPQVWDKEKRKKFFAAKRTTEKKNKPPTKAQQRSIMSTYLKNMDGWKPRALKHKSFTETKELFDKAMKRINNFINFKTELVEKVEDDKESEELKKCLKIIPDDGDEVTMDAIPLSSKSPTIVDYKIYKEGKKNYFKSFRADGNSQMYLTFSKVLKIFDREDLEVLWRLFKDIFVKTKPMDNMDSFLLHTLNTMFKHHVEDNVWKNQQGLTKVKNWKLYDSCGAHCVTMQNILYYLLVEKMYPLTNHILHQMFNNVKLQVDDEFEMAYELFRLVKKHLKEGYVPQ</sequence>
<accession>A0A6L2LNR9</accession>
<dbReference type="AlphaFoldDB" id="A0A6L2LNR9"/>
<proteinExistence type="predicted"/>
<organism evidence="1">
    <name type="scientific">Tanacetum cinerariifolium</name>
    <name type="common">Dalmatian daisy</name>
    <name type="synonym">Chrysanthemum cinerariifolium</name>
    <dbReference type="NCBI Taxonomy" id="118510"/>
    <lineage>
        <taxon>Eukaryota</taxon>
        <taxon>Viridiplantae</taxon>
        <taxon>Streptophyta</taxon>
        <taxon>Embryophyta</taxon>
        <taxon>Tracheophyta</taxon>
        <taxon>Spermatophyta</taxon>
        <taxon>Magnoliopsida</taxon>
        <taxon>eudicotyledons</taxon>
        <taxon>Gunneridae</taxon>
        <taxon>Pentapetalae</taxon>
        <taxon>asterids</taxon>
        <taxon>campanulids</taxon>
        <taxon>Asterales</taxon>
        <taxon>Asteraceae</taxon>
        <taxon>Asteroideae</taxon>
        <taxon>Anthemideae</taxon>
        <taxon>Anthemidinae</taxon>
        <taxon>Tanacetum</taxon>
    </lineage>
</organism>
<protein>
    <submittedName>
        <fullName evidence="1">Uncharacterized protein</fullName>
    </submittedName>
</protein>
<evidence type="ECO:0000313" key="1">
    <source>
        <dbReference type="EMBL" id="GEU62769.1"/>
    </source>
</evidence>
<reference evidence="1" key="1">
    <citation type="journal article" date="2019" name="Sci. Rep.">
        <title>Draft genome of Tanacetum cinerariifolium, the natural source of mosquito coil.</title>
        <authorList>
            <person name="Yamashiro T."/>
            <person name="Shiraishi A."/>
            <person name="Satake H."/>
            <person name="Nakayama K."/>
        </authorList>
    </citation>
    <scope>NUCLEOTIDE SEQUENCE</scope>
</reference>
<name>A0A6L2LNR9_TANCI</name>
<comment type="caution">
    <text evidence="1">The sequence shown here is derived from an EMBL/GenBank/DDBJ whole genome shotgun (WGS) entry which is preliminary data.</text>
</comment>
<gene>
    <name evidence="1" type="ORF">Tci_034747</name>
</gene>
<dbReference type="EMBL" id="BKCJ010004730">
    <property type="protein sequence ID" value="GEU62769.1"/>
    <property type="molecule type" value="Genomic_DNA"/>
</dbReference>